<gene>
    <name evidence="2" type="ORF">HED55_18535</name>
</gene>
<evidence type="ECO:0000313" key="2">
    <source>
        <dbReference type="EMBL" id="NKC04507.1"/>
    </source>
</evidence>
<accession>A0ABX1DSH4</accession>
<proteinExistence type="predicted"/>
<sequence length="145" mass="16868">MKVTQIFAQTTQTCAASRLFFNEFQRIKLFNAGRWRLKTASRILSPPRKWEFRQEEFTNAATSMPVSGWPYRDFSFPKANGRFVAKPGSLLTLFSQFWKIRFRVSCRPAPCPLETRNKTAPDSQRNEAALQQRVAPQISRHVKEQ</sequence>
<organism evidence="2 3">
    <name type="scientific">Brucella haematophila</name>
    <dbReference type="NCBI Taxonomy" id="419474"/>
    <lineage>
        <taxon>Bacteria</taxon>
        <taxon>Pseudomonadati</taxon>
        <taxon>Pseudomonadota</taxon>
        <taxon>Alphaproteobacteria</taxon>
        <taxon>Hyphomicrobiales</taxon>
        <taxon>Brucellaceae</taxon>
        <taxon>Brucella/Ochrobactrum group</taxon>
        <taxon>Brucella</taxon>
    </lineage>
</organism>
<name>A0ABX1DSH4_9HYPH</name>
<feature type="region of interest" description="Disordered" evidence="1">
    <location>
        <begin position="113"/>
        <end position="145"/>
    </location>
</feature>
<reference evidence="2 3" key="1">
    <citation type="submission" date="2020-03" db="EMBL/GenBank/DDBJ databases">
        <title>Whole genome sequencing of clinical and environmental type strains of Ochrobactrum.</title>
        <authorList>
            <person name="Dharne M."/>
        </authorList>
    </citation>
    <scope>NUCLEOTIDE SEQUENCE [LARGE SCALE GENOMIC DNA]</scope>
    <source>
        <strain evidence="2 3">CIP 109452</strain>
    </source>
</reference>
<protein>
    <submittedName>
        <fullName evidence="2">Uncharacterized protein</fullName>
    </submittedName>
</protein>
<comment type="caution">
    <text evidence="2">The sequence shown here is derived from an EMBL/GenBank/DDBJ whole genome shotgun (WGS) entry which is preliminary data.</text>
</comment>
<dbReference type="Proteomes" id="UP000704467">
    <property type="component" value="Unassembled WGS sequence"/>
</dbReference>
<keyword evidence="3" id="KW-1185">Reference proteome</keyword>
<dbReference type="EMBL" id="JAAVLN010000002">
    <property type="protein sequence ID" value="NKC04507.1"/>
    <property type="molecule type" value="Genomic_DNA"/>
</dbReference>
<evidence type="ECO:0000313" key="3">
    <source>
        <dbReference type="Proteomes" id="UP000704467"/>
    </source>
</evidence>
<evidence type="ECO:0000256" key="1">
    <source>
        <dbReference type="SAM" id="MobiDB-lite"/>
    </source>
</evidence>